<evidence type="ECO:0000313" key="2">
    <source>
        <dbReference type="Proteomes" id="UP000266841"/>
    </source>
</evidence>
<reference evidence="1 2" key="1">
    <citation type="journal article" date="2012" name="Genome Biol.">
        <title>Genome and low-iron response of an oceanic diatom adapted to chronic iron limitation.</title>
        <authorList>
            <person name="Lommer M."/>
            <person name="Specht M."/>
            <person name="Roy A.S."/>
            <person name="Kraemer L."/>
            <person name="Andreson R."/>
            <person name="Gutowska M.A."/>
            <person name="Wolf J."/>
            <person name="Bergner S.V."/>
            <person name="Schilhabel M.B."/>
            <person name="Klostermeier U.C."/>
            <person name="Beiko R.G."/>
            <person name="Rosenstiel P."/>
            <person name="Hippler M."/>
            <person name="Laroche J."/>
        </authorList>
    </citation>
    <scope>NUCLEOTIDE SEQUENCE [LARGE SCALE GENOMIC DNA]</scope>
    <source>
        <strain evidence="1 2">CCMP1005</strain>
    </source>
</reference>
<dbReference type="AlphaFoldDB" id="K0SJT2"/>
<name>K0SJT2_THAOC</name>
<evidence type="ECO:0000313" key="1">
    <source>
        <dbReference type="EMBL" id="EJK58717.1"/>
    </source>
</evidence>
<organism evidence="1 2">
    <name type="scientific">Thalassiosira oceanica</name>
    <name type="common">Marine diatom</name>
    <dbReference type="NCBI Taxonomy" id="159749"/>
    <lineage>
        <taxon>Eukaryota</taxon>
        <taxon>Sar</taxon>
        <taxon>Stramenopiles</taxon>
        <taxon>Ochrophyta</taxon>
        <taxon>Bacillariophyta</taxon>
        <taxon>Coscinodiscophyceae</taxon>
        <taxon>Thalassiosirophycidae</taxon>
        <taxon>Thalassiosirales</taxon>
        <taxon>Thalassiosiraceae</taxon>
        <taxon>Thalassiosira</taxon>
    </lineage>
</organism>
<protein>
    <submittedName>
        <fullName evidence="1">Uncharacterized protein</fullName>
    </submittedName>
</protein>
<dbReference type="OrthoDB" id="45254at2759"/>
<comment type="caution">
    <text evidence="1">The sequence shown here is derived from an EMBL/GenBank/DDBJ whole genome shotgun (WGS) entry which is preliminary data.</text>
</comment>
<dbReference type="EMBL" id="AGNL01024387">
    <property type="protein sequence ID" value="EJK58717.1"/>
    <property type="molecule type" value="Genomic_DNA"/>
</dbReference>
<sequence>MPPQAYFSRMGKSMYILSPDGDRPECYRHYEAVGMGTKPITELDPFLFRHFGSNVVYNTSEWNLTTLNMALDPNPVVNRNLVREAYWMEWANSEAGVSLTWNNYSNGNGLLSAEETRLLNMMDWPVHA</sequence>
<dbReference type="Proteomes" id="UP000266841">
    <property type="component" value="Unassembled WGS sequence"/>
</dbReference>
<gene>
    <name evidence="1" type="ORF">THAOC_21131</name>
</gene>
<accession>K0SJT2</accession>
<keyword evidence="2" id="KW-1185">Reference proteome</keyword>
<proteinExistence type="predicted"/>